<organism evidence="1 2">
    <name type="scientific">Bifidobacterium bifidum LMG 13195</name>
    <dbReference type="NCBI Taxonomy" id="1207542"/>
    <lineage>
        <taxon>Bacteria</taxon>
        <taxon>Bacillati</taxon>
        <taxon>Actinomycetota</taxon>
        <taxon>Actinomycetes</taxon>
        <taxon>Bifidobacteriales</taxon>
        <taxon>Bifidobacteriaceae</taxon>
        <taxon>Bifidobacterium</taxon>
    </lineage>
</organism>
<protein>
    <submittedName>
        <fullName evidence="1">CTP synthase (UTP-ammonia lyase)</fullName>
    </submittedName>
</protein>
<name>A0A286TD18_BIFBI</name>
<dbReference type="GO" id="GO:0016829">
    <property type="term" value="F:lyase activity"/>
    <property type="evidence" value="ECO:0007669"/>
    <property type="project" value="UniProtKB-KW"/>
</dbReference>
<dbReference type="Proteomes" id="UP000262177">
    <property type="component" value="Chromosome"/>
</dbReference>
<proteinExistence type="predicted"/>
<evidence type="ECO:0000313" key="1">
    <source>
        <dbReference type="EMBL" id="BBA48254.1"/>
    </source>
</evidence>
<accession>A0A286TD18</accession>
<evidence type="ECO:0000313" key="2">
    <source>
        <dbReference type="Proteomes" id="UP000262177"/>
    </source>
</evidence>
<reference evidence="1 2" key="1">
    <citation type="journal article" date="2017" name="Biosci. Biotechnol. Biochem.">
        <title>Identification and characterization of a sulfoglycosidase from Bifidobacterium bifidum implicated in mucin glycan utilization.</title>
        <authorList>
            <person name="Katoh T."/>
            <person name="Maeshibu T."/>
            <person name="Kikkawa K."/>
            <person name="Gotoh A."/>
            <person name="Tomabechi Y."/>
            <person name="Nakamura M."/>
            <person name="Liao W.-H."/>
            <person name="Yamaguchi M."/>
            <person name="Ashida H."/>
            <person name="Yamamoto K."/>
            <person name="Katayama T."/>
        </authorList>
    </citation>
    <scope>NUCLEOTIDE SEQUENCE [LARGE SCALE GENOMIC DNA]</scope>
    <source>
        <strain evidence="1 2">JCM 7004</strain>
    </source>
</reference>
<sequence>MAPRRVMWCLMREARYRRGRTGAQHMTRGNTIHDERARHMTRECGPSPPMRNRMDALHSTVCSAIIRISRRNRLIANSQMSRAQTPYTWHMGTHHSLDRLFAVARQERRCAIPSTNTDIQAIRRRVKTGAVLRVFRGLYAEPAYWESLDPHEQVRHIVRALAIQHPDWVFCGPTAAIMHGLDCSYRLAFPICIVASPGAHHQDTRHISHHAITHPDITVVQGVKVISLLQTLFDLAACQPLRYALGPADCALRNGLVSESALRAYPSSVKYSRNRAAVERAFALADRRAENGGESEARGMLHDAGCPPDDIQVEFPCLDHPGRKHRSDFLWKREDGSVIVGEFDGVRKYVDPHMTSGREIREVVDEERKRQQCMSQYAIGIVRMYYRDLDNPERIVRQLRDMGIQP</sequence>
<dbReference type="AlphaFoldDB" id="A0A286TD18"/>
<dbReference type="EMBL" id="AP018131">
    <property type="protein sequence ID" value="BBA48254.1"/>
    <property type="molecule type" value="Genomic_DNA"/>
</dbReference>
<gene>
    <name evidence="1" type="ORF">BBJK_01827</name>
</gene>
<keyword evidence="1" id="KW-0456">Lyase</keyword>